<evidence type="ECO:0000313" key="2">
    <source>
        <dbReference type="EMBL" id="ANN75969.1"/>
    </source>
</evidence>
<dbReference type="Proteomes" id="UP000091926">
    <property type="component" value="Chromosome"/>
</dbReference>
<keyword evidence="3" id="KW-1185">Reference proteome</keyword>
<reference evidence="2 3" key="1">
    <citation type="submission" date="2016-06" db="EMBL/GenBank/DDBJ databases">
        <title>Complete genome sequences of Bordetella bronchialis and Bordetella flabilis.</title>
        <authorList>
            <person name="LiPuma J.J."/>
            <person name="Spilker T."/>
        </authorList>
    </citation>
    <scope>NUCLEOTIDE SEQUENCE [LARGE SCALE GENOMIC DNA]</scope>
    <source>
        <strain evidence="2 3">AU10664</strain>
    </source>
</reference>
<feature type="region of interest" description="Disordered" evidence="1">
    <location>
        <begin position="973"/>
        <end position="992"/>
    </location>
</feature>
<gene>
    <name evidence="2" type="ORF">BAU07_01465</name>
</gene>
<dbReference type="AlphaFoldDB" id="A0A193G9M2"/>
<name>A0A193G9M2_9BORD</name>
<sequence>MREARAGAPARAAQARHGSAPAGGVRRLLSYCLGGGQRQAALPYDGAAHRIAVSLRDLAGLLCAREREQRLPAAATKCLKTLCMDARGPGRAPTQHDADAAHAALLAGLAACTADMELGALSILYSELSSGPQRTKALVQPLPCKLRPAAGDILDAMERAVVRELAVRIGSGHVRMLVQAAHAGQRDPATLAAPLTQLHAIGVWLASPARPAAQVLDLLLDDLPDEDLGALAVQAWPALSAIDCVPAAATVAPAAELRGGDRGRTVADTDVDDVNIAGDGEGEGDDDGDGETRGMPAGTEQAGVEAMWASWRSGLRIQLHHRDARAAASAAEAVRHSDRLGGSIATAIRDVYTMLDRQALSLAGGFPTAGALREHLRDEALALALQYLPAALRHAGLLKLPARGLASLRGSMNSLPELLPLQATVGQSVGAVCEGVLDIHHKAVDVALESLRHAIARGDRAGASVCMKRVGMALARLAEVDTAFQAPMPAALHGAVQDAVARTRELLFGHPAGSGMQEARMQEVATEEVATSKAGTQEVATSSAGTQAADMPPASTSDPGMPEDLPGRLRQLSDAELGNLRAAAGAVAPFAVLVDKAALMAEIRRRSGMPDPARGQLAALLDAVAAPGSSVFDIVARLRDIADTLMDFMQARVLLGDPMDTDDRTALVNAWVDQVLDGRGGAMPAAALRDAIRHAGMMGAALRQLVPALAQYAADLSGRDTARLTRTLVVLQMACYVVYSLRHACQARADGMAAPADDALPDHPALWQAIANEFGVQWCCATETARPRLSAADHQRFEAALLARADARTVRWTPVNLPVPGEGEQWYMVAGAFAQDALRRPGISLALDGVGAQGGTVHHPGFDPLLAGQERLAAAGAAVKALHRLAGRSAKALTTLMCQRAADAFVTVLAQQDEPAFQTAEAGGRAAVEPACMHVHLQRWPEGDYHLRFRLRYRVPGGSEDAVGMAGAEDAEDVADAEDAADTMGTEGAAPSGSVAHIDATFCVALDTDGAMTGLAEPLDVRYRLAAPAPAVHSEAGQSTMEGA</sequence>
<dbReference type="KEGG" id="bfz:BAU07_01465"/>
<dbReference type="EMBL" id="CP016172">
    <property type="protein sequence ID" value="ANN75969.1"/>
    <property type="molecule type" value="Genomic_DNA"/>
</dbReference>
<feature type="region of interest" description="Disordered" evidence="1">
    <location>
        <begin position="272"/>
        <end position="297"/>
    </location>
</feature>
<organism evidence="2 3">
    <name type="scientific">Bordetella flabilis</name>
    <dbReference type="NCBI Taxonomy" id="463014"/>
    <lineage>
        <taxon>Bacteria</taxon>
        <taxon>Pseudomonadati</taxon>
        <taxon>Pseudomonadota</taxon>
        <taxon>Betaproteobacteria</taxon>
        <taxon>Burkholderiales</taxon>
        <taxon>Alcaligenaceae</taxon>
        <taxon>Bordetella</taxon>
    </lineage>
</organism>
<feature type="region of interest" description="Disordered" evidence="1">
    <location>
        <begin position="526"/>
        <end position="567"/>
    </location>
</feature>
<feature type="compositionally biased region" description="Acidic residues" evidence="1">
    <location>
        <begin position="280"/>
        <end position="289"/>
    </location>
</feature>
<evidence type="ECO:0000313" key="3">
    <source>
        <dbReference type="Proteomes" id="UP000091926"/>
    </source>
</evidence>
<protein>
    <submittedName>
        <fullName evidence="2">Uncharacterized protein</fullName>
    </submittedName>
</protein>
<feature type="compositionally biased region" description="Polar residues" evidence="1">
    <location>
        <begin position="533"/>
        <end position="546"/>
    </location>
</feature>
<proteinExistence type="predicted"/>
<evidence type="ECO:0000256" key="1">
    <source>
        <dbReference type="SAM" id="MobiDB-lite"/>
    </source>
</evidence>
<accession>A0A193G9M2</accession>